<dbReference type="AlphaFoldDB" id="A0A7G3ZHX2"/>
<feature type="transmembrane region" description="Helical" evidence="6">
    <location>
        <begin position="415"/>
        <end position="437"/>
    </location>
</feature>
<reference evidence="7 8" key="1">
    <citation type="submission" date="2020-06" db="EMBL/GenBank/DDBJ databases">
        <title>The yeast mating-type switching endonuclease HO is a domesticated member of an unorthodox homing genetic element family.</title>
        <authorList>
            <person name="Coughlan A.Y."/>
            <person name="Lombardi L."/>
            <person name="Braun-Galleani S."/>
            <person name="Martos A.R."/>
            <person name="Galeote V."/>
            <person name="Bigey F."/>
            <person name="Dequin S."/>
            <person name="Byrne K.P."/>
            <person name="Wolfe K.H."/>
        </authorList>
    </citation>
    <scope>NUCLEOTIDE SEQUENCE [LARGE SCALE GENOMIC DNA]</scope>
    <source>
        <strain evidence="7 8">CBS764</strain>
    </source>
</reference>
<protein>
    <recommendedName>
        <fullName evidence="9">Amino acid permease/ SLC12A domain-containing protein</fullName>
    </recommendedName>
</protein>
<evidence type="ECO:0000256" key="2">
    <source>
        <dbReference type="ARBA" id="ARBA00022448"/>
    </source>
</evidence>
<feature type="transmembrane region" description="Helical" evidence="6">
    <location>
        <begin position="496"/>
        <end position="521"/>
    </location>
</feature>
<dbReference type="Pfam" id="PF13520">
    <property type="entry name" value="AA_permease_2"/>
    <property type="match status" value="1"/>
</dbReference>
<evidence type="ECO:0000256" key="1">
    <source>
        <dbReference type="ARBA" id="ARBA00004141"/>
    </source>
</evidence>
<evidence type="ECO:0000256" key="6">
    <source>
        <dbReference type="SAM" id="Phobius"/>
    </source>
</evidence>
<dbReference type="GO" id="GO:0022857">
    <property type="term" value="F:transmembrane transporter activity"/>
    <property type="evidence" value="ECO:0007669"/>
    <property type="project" value="InterPro"/>
</dbReference>
<keyword evidence="4 6" id="KW-1133">Transmembrane helix</keyword>
<keyword evidence="3 6" id="KW-0812">Transmembrane</keyword>
<feature type="transmembrane region" description="Helical" evidence="6">
    <location>
        <begin position="443"/>
        <end position="467"/>
    </location>
</feature>
<evidence type="ECO:0000256" key="4">
    <source>
        <dbReference type="ARBA" id="ARBA00022989"/>
    </source>
</evidence>
<proteinExistence type="predicted"/>
<dbReference type="GeneID" id="59326304"/>
<name>A0A7G3ZHX2_9SACH</name>
<dbReference type="PANTHER" id="PTHR45649:SF16">
    <property type="entry name" value="7-KETO 8-AMINOPELARGONIC ACID TRANSPORTER"/>
    <property type="match status" value="1"/>
</dbReference>
<feature type="transmembrane region" description="Helical" evidence="6">
    <location>
        <begin position="151"/>
        <end position="176"/>
    </location>
</feature>
<dbReference type="OrthoDB" id="2417308at2759"/>
<dbReference type="EMBL" id="CP059250">
    <property type="protein sequence ID" value="QLL33108.1"/>
    <property type="molecule type" value="Genomic_DNA"/>
</dbReference>
<evidence type="ECO:0008006" key="9">
    <source>
        <dbReference type="Google" id="ProtNLM"/>
    </source>
</evidence>
<gene>
    <name evidence="7" type="ORF">HG536_0E00180</name>
</gene>
<feature type="transmembrane region" description="Helical" evidence="6">
    <location>
        <begin position="527"/>
        <end position="546"/>
    </location>
</feature>
<dbReference type="GO" id="GO:0016020">
    <property type="term" value="C:membrane"/>
    <property type="evidence" value="ECO:0007669"/>
    <property type="project" value="UniProtKB-SubCell"/>
</dbReference>
<feature type="transmembrane region" description="Helical" evidence="6">
    <location>
        <begin position="188"/>
        <end position="210"/>
    </location>
</feature>
<feature type="transmembrane region" description="Helical" evidence="6">
    <location>
        <begin position="305"/>
        <end position="327"/>
    </location>
</feature>
<evidence type="ECO:0000256" key="5">
    <source>
        <dbReference type="ARBA" id="ARBA00023136"/>
    </source>
</evidence>
<feature type="transmembrane region" description="Helical" evidence="6">
    <location>
        <begin position="217"/>
        <end position="239"/>
    </location>
</feature>
<keyword evidence="8" id="KW-1185">Reference proteome</keyword>
<keyword evidence="5 6" id="KW-0472">Membrane</keyword>
<dbReference type="InterPro" id="IPR002293">
    <property type="entry name" value="AA/rel_permease1"/>
</dbReference>
<sequence length="547" mass="60253">MTRKSFAKFNWLSLLGIAFSLTSSWLGVSSSLVAGISSGGPLLIIYGLIIGVVFTLMCGLSLSEFSSMLPNASGVCFWVLKLLSEELDPDMVEKEVGKCEEEDTQEEVLEVMADGSLEDQLDEGLLEAYCSGKNLFITKKWKKDLGIMTGLINYAGAIFTCASICASLSLSILGLYSLMHSDYELKHWHVFLTFELLNIAIAFVASWARWLPAISQFGLGISVISYFMTFLVCIISRSLDHSEPWPSGKAIFGEFENTTGWSSKGIAFIVGLVNPLWAFAAIDSTTHMVADVGYSTSRRLVPKTIMLTILLGFATSFPYAIVMFFCITDTKAVAESILPILQIYYQATGNKSLSAFMQSCCITTGFICGVSCSTWQNRILWSVSGTYHAIERDEMHAKKAALVRKLGSINPQIRIPLYAHLLSHLFVAIIGCIFMGSSTAFNAVITACISILLLSYAIPCVIMLFVVGKKSFYRRIASEHQALQVRQEFSESRASWYLIPNILTICWAIFCLVFLSFPYVIPVDSSNMNYVCVVYGATAILIGIALL</sequence>
<dbReference type="KEGG" id="tgb:HG536_0E00180"/>
<evidence type="ECO:0000313" key="7">
    <source>
        <dbReference type="EMBL" id="QLL33108.1"/>
    </source>
</evidence>
<dbReference type="RefSeq" id="XP_037139782.1">
    <property type="nucleotide sequence ID" value="XM_037283886.1"/>
</dbReference>
<keyword evidence="2" id="KW-0813">Transport</keyword>
<evidence type="ECO:0000256" key="3">
    <source>
        <dbReference type="ARBA" id="ARBA00022692"/>
    </source>
</evidence>
<organism evidence="7 8">
    <name type="scientific">Torulaspora globosa</name>
    <dbReference type="NCBI Taxonomy" id="48254"/>
    <lineage>
        <taxon>Eukaryota</taxon>
        <taxon>Fungi</taxon>
        <taxon>Dikarya</taxon>
        <taxon>Ascomycota</taxon>
        <taxon>Saccharomycotina</taxon>
        <taxon>Saccharomycetes</taxon>
        <taxon>Saccharomycetales</taxon>
        <taxon>Saccharomycetaceae</taxon>
        <taxon>Torulaspora</taxon>
    </lineage>
</organism>
<feature type="transmembrane region" description="Helical" evidence="6">
    <location>
        <begin position="44"/>
        <end position="62"/>
    </location>
</feature>
<comment type="subcellular location">
    <subcellularLocation>
        <location evidence="1">Membrane</location>
        <topology evidence="1">Multi-pass membrane protein</topology>
    </subcellularLocation>
</comment>
<accession>A0A7G3ZHX2</accession>
<evidence type="ECO:0000313" key="8">
    <source>
        <dbReference type="Proteomes" id="UP000515788"/>
    </source>
</evidence>
<dbReference type="PIRSF" id="PIRSF006060">
    <property type="entry name" value="AA_transporter"/>
    <property type="match status" value="1"/>
</dbReference>
<dbReference type="PANTHER" id="PTHR45649">
    <property type="entry name" value="AMINO-ACID PERMEASE BAT1"/>
    <property type="match status" value="1"/>
</dbReference>
<dbReference type="Proteomes" id="UP000515788">
    <property type="component" value="Chromosome 5"/>
</dbReference>
<dbReference type="Gene3D" id="1.20.1740.10">
    <property type="entry name" value="Amino acid/polyamine transporter I"/>
    <property type="match status" value="1"/>
</dbReference>